<keyword evidence="4" id="KW-1185">Reference proteome</keyword>
<dbReference type="OrthoDB" id="1434620at2"/>
<protein>
    <recommendedName>
        <fullName evidence="5">Arsenate reductase</fullName>
    </recommendedName>
</protein>
<evidence type="ECO:0000313" key="3">
    <source>
        <dbReference type="EMBL" id="RKN75113.1"/>
    </source>
</evidence>
<dbReference type="Gene3D" id="3.40.30.10">
    <property type="entry name" value="Glutaredoxin"/>
    <property type="match status" value="1"/>
</dbReference>
<sequence length="137" mass="15455">MGTIAKDKREIKLYYHSGTSLGKQTYAYVESSEKEILAIDLANTQITGTQWAELASGLNKKISDLVNTEHPHFVEVYGPQNPNLDEHDWLRVLEKHPETLAHPIVIVSSDFYALNTPSEFLEHMEADSIGKSKPYNV</sequence>
<evidence type="ECO:0008006" key="5">
    <source>
        <dbReference type="Google" id="ProtNLM"/>
    </source>
</evidence>
<reference evidence="3 4" key="1">
    <citation type="submission" date="2018-10" db="EMBL/GenBank/DDBJ databases">
        <title>Ulvibacterium marinum gen. nov., sp. nov., a novel marine bacterium of the family Flavobacteriaceae, isolated from a culture of the green alga Ulva prolifera.</title>
        <authorList>
            <person name="Zhang Z."/>
        </authorList>
    </citation>
    <scope>NUCLEOTIDE SEQUENCE [LARGE SCALE GENOMIC DNA]</scope>
    <source>
        <strain evidence="3 4">CCMM003</strain>
    </source>
</reference>
<accession>A0A3B0BNZ8</accession>
<evidence type="ECO:0000256" key="1">
    <source>
        <dbReference type="ARBA" id="ARBA00007198"/>
    </source>
</evidence>
<comment type="caution">
    <text evidence="3">The sequence shown here is derived from an EMBL/GenBank/DDBJ whole genome shotgun (WGS) entry which is preliminary data.</text>
</comment>
<dbReference type="SUPFAM" id="SSF52833">
    <property type="entry name" value="Thioredoxin-like"/>
    <property type="match status" value="1"/>
</dbReference>
<dbReference type="EMBL" id="RBCJ01000008">
    <property type="protein sequence ID" value="RKN75113.1"/>
    <property type="molecule type" value="Genomic_DNA"/>
</dbReference>
<gene>
    <name evidence="3" type="ORF">D7Z94_25270</name>
</gene>
<dbReference type="InterPro" id="IPR006660">
    <property type="entry name" value="Arsenate_reductase-like"/>
</dbReference>
<dbReference type="InterPro" id="IPR036249">
    <property type="entry name" value="Thioredoxin-like_sf"/>
</dbReference>
<dbReference type="PROSITE" id="PS51353">
    <property type="entry name" value="ARSC"/>
    <property type="match status" value="1"/>
</dbReference>
<dbReference type="AlphaFoldDB" id="A0A3B0BNZ8"/>
<evidence type="ECO:0000256" key="2">
    <source>
        <dbReference type="PROSITE-ProRule" id="PRU01282"/>
    </source>
</evidence>
<evidence type="ECO:0000313" key="4">
    <source>
        <dbReference type="Proteomes" id="UP000276603"/>
    </source>
</evidence>
<name>A0A3B0BNZ8_9FLAO</name>
<dbReference type="Proteomes" id="UP000276603">
    <property type="component" value="Unassembled WGS sequence"/>
</dbReference>
<comment type="similarity">
    <text evidence="1 2">Belongs to the ArsC family.</text>
</comment>
<proteinExistence type="inferred from homology"/>
<dbReference type="RefSeq" id="WP_120714456.1">
    <property type="nucleotide sequence ID" value="NZ_RBCJ01000008.1"/>
</dbReference>
<organism evidence="3 4">
    <name type="scientific">Ulvibacterium marinum</name>
    <dbReference type="NCBI Taxonomy" id="2419782"/>
    <lineage>
        <taxon>Bacteria</taxon>
        <taxon>Pseudomonadati</taxon>
        <taxon>Bacteroidota</taxon>
        <taxon>Flavobacteriia</taxon>
        <taxon>Flavobacteriales</taxon>
        <taxon>Flavobacteriaceae</taxon>
        <taxon>Ulvibacterium</taxon>
    </lineage>
</organism>